<dbReference type="PATRIC" id="fig|1306953.7.peg.2434"/>
<feature type="binding site" evidence="15">
    <location>
        <begin position="71"/>
        <end position="73"/>
    </location>
    <ligand>
        <name>S-adenosyl-L-methionine</name>
        <dbReference type="ChEBI" id="CHEBI:59789"/>
        <label>2</label>
    </ligand>
</feature>
<evidence type="ECO:0000256" key="6">
    <source>
        <dbReference type="ARBA" id="ARBA00022490"/>
    </source>
</evidence>
<evidence type="ECO:0000256" key="13">
    <source>
        <dbReference type="ARBA" id="ARBA00048321"/>
    </source>
</evidence>
<dbReference type="GO" id="GO:0006782">
    <property type="term" value="P:protoporphyrinogen IX biosynthetic process"/>
    <property type="evidence" value="ECO:0007669"/>
    <property type="project" value="UniProtKB-UniPathway"/>
</dbReference>
<sequence>MTRVVRAFKKARMWTYYPDLLARPVPRYTSYPTAAEFGDIDTGLYRQALSGAGGDISLYVHIPFCEKICFYCGCNTAASGRRQRLETYLAALHREIELVAALLPASARIARIAFGGGSPNAIEPADFDRLVDRLLANLHVSNPTFSIELDPRTMTREWADVIGQVGIERASLGVQTFSAQCQEAIGRVQSEDCIVQTVDWLRGAGVTSLNFDLMYGLPGQTMHDLEDSLQRTRVLGADRVALFGYAHVPHMVPRQRVIDGSNLPDQRERFAMAQMGYAYFATHGYTPIGFDHFAKPGGDPLARAALDGTLRRNFQGFTDDPSDILIGLGASAISSFPQLLAQNEKNSGRYRMLSSQGHLAAGRGIVRNPDDRYRAAVIERLLCQGRAQLGACLMREANETLRPFLERGLASIDGQWLTICPEGLPYARTIAAAFDAYRQPSARQFSSAV</sequence>
<dbReference type="GO" id="GO:0004109">
    <property type="term" value="F:coproporphyrinogen oxidase activity"/>
    <property type="evidence" value="ECO:0007669"/>
    <property type="project" value="InterPro"/>
</dbReference>
<comment type="cofactor">
    <cofactor evidence="14 16">
        <name>[4Fe-4S] cluster</name>
        <dbReference type="ChEBI" id="CHEBI:49883"/>
    </cofactor>
    <text evidence="14 16">Binds 1 [4Fe-4S] cluster. The cluster is coordinated with 3 cysteines and an exchangeable S-adenosyl-L-methionine.</text>
</comment>
<dbReference type="STRING" id="1306953.J121_2358"/>
<comment type="pathway">
    <text evidence="2 14">Porphyrin-containing compound metabolism; protoporphyrin-IX biosynthesis; protoporphyrinogen-IX from coproporphyrinogen-III (AdoMet route): step 1/1.</text>
</comment>
<feature type="binding site" evidence="16">
    <location>
        <position position="72"/>
    </location>
    <ligand>
        <name>[4Fe-4S] cluster</name>
        <dbReference type="ChEBI" id="CHEBI:49883"/>
        <note>4Fe-4S-S-AdoMet</note>
    </ligand>
</feature>
<feature type="binding site" evidence="15">
    <location>
        <position position="148"/>
    </location>
    <ligand>
        <name>S-adenosyl-L-methionine</name>
        <dbReference type="ChEBI" id="CHEBI:59789"/>
        <label>1</label>
    </ligand>
</feature>
<evidence type="ECO:0000256" key="15">
    <source>
        <dbReference type="PIRSR" id="PIRSR000167-1"/>
    </source>
</evidence>
<dbReference type="SUPFAM" id="SSF102114">
    <property type="entry name" value="Radical SAM enzymes"/>
    <property type="match status" value="1"/>
</dbReference>
<dbReference type="PIRSF" id="PIRSF000167">
    <property type="entry name" value="HemN"/>
    <property type="match status" value="1"/>
</dbReference>
<keyword evidence="5 14" id="KW-0004">4Fe-4S</keyword>
<evidence type="ECO:0000313" key="18">
    <source>
        <dbReference type="EMBL" id="KNH01339.1"/>
    </source>
</evidence>
<dbReference type="EC" id="1.3.98.3" evidence="14"/>
<dbReference type="SFLD" id="SFLDG01065">
    <property type="entry name" value="anaerobic_coproporphyrinogen-I"/>
    <property type="match status" value="1"/>
</dbReference>
<comment type="subcellular location">
    <subcellularLocation>
        <location evidence="1 14">Cytoplasm</location>
    </subcellularLocation>
</comment>
<evidence type="ECO:0000256" key="12">
    <source>
        <dbReference type="ARBA" id="ARBA00023244"/>
    </source>
</evidence>
<dbReference type="InterPro" id="IPR007197">
    <property type="entry name" value="rSAM"/>
</dbReference>
<feature type="binding site" evidence="16">
    <location>
        <position position="65"/>
    </location>
    <ligand>
        <name>[4Fe-4S] cluster</name>
        <dbReference type="ChEBI" id="CHEBI:49883"/>
        <note>4Fe-4S-S-AdoMet</note>
    </ligand>
</feature>
<dbReference type="PROSITE" id="PS51918">
    <property type="entry name" value="RADICAL_SAM"/>
    <property type="match status" value="1"/>
</dbReference>
<evidence type="ECO:0000256" key="7">
    <source>
        <dbReference type="ARBA" id="ARBA00022691"/>
    </source>
</evidence>
<dbReference type="GO" id="GO:0051989">
    <property type="term" value="F:coproporphyrinogen dehydrogenase activity"/>
    <property type="evidence" value="ECO:0007669"/>
    <property type="project" value="UniProtKB-EC"/>
</dbReference>
<name>A0A0L1KBT2_9SPHN</name>
<dbReference type="CDD" id="cd01335">
    <property type="entry name" value="Radical_SAM"/>
    <property type="match status" value="1"/>
</dbReference>
<evidence type="ECO:0000256" key="5">
    <source>
        <dbReference type="ARBA" id="ARBA00022485"/>
    </source>
</evidence>
<comment type="catalytic activity">
    <reaction evidence="13 14">
        <text>coproporphyrinogen III + 2 S-adenosyl-L-methionine = protoporphyrinogen IX + 2 5'-deoxyadenosine + 2 L-methionine + 2 CO2</text>
        <dbReference type="Rhea" id="RHEA:15425"/>
        <dbReference type="ChEBI" id="CHEBI:16526"/>
        <dbReference type="ChEBI" id="CHEBI:17319"/>
        <dbReference type="ChEBI" id="CHEBI:57307"/>
        <dbReference type="ChEBI" id="CHEBI:57309"/>
        <dbReference type="ChEBI" id="CHEBI:57844"/>
        <dbReference type="ChEBI" id="CHEBI:59789"/>
        <dbReference type="EC" id="1.3.98.3"/>
    </reaction>
</comment>
<dbReference type="InterPro" id="IPR013785">
    <property type="entry name" value="Aldolase_TIM"/>
</dbReference>
<dbReference type="PANTHER" id="PTHR13932">
    <property type="entry name" value="COPROPORPHYRINIGEN III OXIDASE"/>
    <property type="match status" value="1"/>
</dbReference>
<comment type="caution">
    <text evidence="18">The sequence shown here is derived from an EMBL/GenBank/DDBJ whole genome shotgun (WGS) entry which is preliminary data.</text>
</comment>
<proteinExistence type="inferred from homology"/>
<evidence type="ECO:0000256" key="9">
    <source>
        <dbReference type="ARBA" id="ARBA00023002"/>
    </source>
</evidence>
<dbReference type="InterPro" id="IPR004558">
    <property type="entry name" value="Coprogen_oxidase_HemN"/>
</dbReference>
<evidence type="ECO:0000256" key="14">
    <source>
        <dbReference type="PIRNR" id="PIRNR000167"/>
    </source>
</evidence>
<keyword evidence="7 14" id="KW-0949">S-adenosyl-L-methionine</keyword>
<dbReference type="GO" id="GO:0051539">
    <property type="term" value="F:4 iron, 4 sulfur cluster binding"/>
    <property type="evidence" value="ECO:0007669"/>
    <property type="project" value="UniProtKB-KW"/>
</dbReference>
<dbReference type="AlphaFoldDB" id="A0A0L1KBT2"/>
<dbReference type="NCBIfam" id="TIGR00538">
    <property type="entry name" value="hemN"/>
    <property type="match status" value="1"/>
</dbReference>
<dbReference type="UniPathway" id="UPA00251">
    <property type="reaction ID" value="UER00323"/>
</dbReference>
<feature type="binding site" evidence="15">
    <location>
        <position position="212"/>
    </location>
    <ligand>
        <name>S-adenosyl-L-methionine</name>
        <dbReference type="ChEBI" id="CHEBI:59789"/>
        <label>2</label>
    </ligand>
</feature>
<evidence type="ECO:0000256" key="16">
    <source>
        <dbReference type="PIRSR" id="PIRSR000167-2"/>
    </source>
</evidence>
<dbReference type="SFLD" id="SFLDS00029">
    <property type="entry name" value="Radical_SAM"/>
    <property type="match status" value="1"/>
</dbReference>
<feature type="binding site" evidence="15">
    <location>
        <position position="59"/>
    </location>
    <ligand>
        <name>S-adenosyl-L-methionine</name>
        <dbReference type="ChEBI" id="CHEBI:59789"/>
        <label>1</label>
    </ligand>
</feature>
<dbReference type="GO" id="GO:0046872">
    <property type="term" value="F:metal ion binding"/>
    <property type="evidence" value="ECO:0007669"/>
    <property type="project" value="UniProtKB-KW"/>
</dbReference>
<evidence type="ECO:0000256" key="10">
    <source>
        <dbReference type="ARBA" id="ARBA00023004"/>
    </source>
</evidence>
<keyword evidence="9 14" id="KW-0560">Oxidoreductase</keyword>
<dbReference type="InterPro" id="IPR058240">
    <property type="entry name" value="rSAM_sf"/>
</dbReference>
<comment type="subunit">
    <text evidence="4">Monomer.</text>
</comment>
<keyword evidence="12 14" id="KW-0627">Porphyrin biosynthesis</keyword>
<comment type="similarity">
    <text evidence="3 14">Belongs to the anaerobic coproporphyrinogen-III oxidase family.</text>
</comment>
<feature type="domain" description="Radical SAM core" evidence="17">
    <location>
        <begin position="50"/>
        <end position="291"/>
    </location>
</feature>
<keyword evidence="6 14" id="KW-0963">Cytoplasm</keyword>
<feature type="binding site" evidence="15">
    <location>
        <position position="175"/>
    </location>
    <ligand>
        <name>S-adenosyl-L-methionine</name>
        <dbReference type="ChEBI" id="CHEBI:59789"/>
        <label>2</label>
    </ligand>
</feature>
<dbReference type="Gene3D" id="1.10.10.920">
    <property type="match status" value="1"/>
</dbReference>
<dbReference type="Proteomes" id="UP000037446">
    <property type="component" value="Unassembled WGS sequence"/>
</dbReference>
<feature type="binding site" evidence="15">
    <location>
        <position position="333"/>
    </location>
    <ligand>
        <name>S-adenosyl-L-methionine</name>
        <dbReference type="ChEBI" id="CHEBI:59789"/>
        <label>1</label>
    </ligand>
</feature>
<keyword evidence="10 14" id="KW-0408">Iron</keyword>
<dbReference type="InterPro" id="IPR034505">
    <property type="entry name" value="Coproporphyrinogen-III_oxidase"/>
</dbReference>
<evidence type="ECO:0000256" key="2">
    <source>
        <dbReference type="ARBA" id="ARBA00004785"/>
    </source>
</evidence>
<protein>
    <recommendedName>
        <fullName evidence="14">Coproporphyrinogen-III oxidase</fullName>
        <ecNumber evidence="14">1.3.98.3</ecNumber>
    </recommendedName>
</protein>
<dbReference type="Pfam" id="PF04055">
    <property type="entry name" value="Radical_SAM"/>
    <property type="match status" value="1"/>
</dbReference>
<feature type="binding site" evidence="15">
    <location>
        <position position="187"/>
    </location>
    <ligand>
        <name>S-adenosyl-L-methionine</name>
        <dbReference type="ChEBI" id="CHEBI:59789"/>
        <label>2</label>
    </ligand>
</feature>
<keyword evidence="8 14" id="KW-0479">Metal-binding</keyword>
<reference evidence="18" key="1">
    <citation type="submission" date="2015-02" db="EMBL/GenBank/DDBJ databases">
        <authorList>
            <person name="Chooi Y.-H."/>
        </authorList>
    </citation>
    <scope>NUCLEOTIDE SEQUENCE [LARGE SCALE GENOMIC DNA]</scope>
    <source>
        <strain evidence="18">LAMA 915</strain>
    </source>
</reference>
<evidence type="ECO:0000256" key="11">
    <source>
        <dbReference type="ARBA" id="ARBA00023014"/>
    </source>
</evidence>
<dbReference type="GO" id="GO:0005737">
    <property type="term" value="C:cytoplasm"/>
    <property type="evidence" value="ECO:0007669"/>
    <property type="project" value="UniProtKB-SubCell"/>
</dbReference>
<dbReference type="InterPro" id="IPR006638">
    <property type="entry name" value="Elp3/MiaA/NifB-like_rSAM"/>
</dbReference>
<accession>A0A0L1KBT2</accession>
<evidence type="ECO:0000256" key="4">
    <source>
        <dbReference type="ARBA" id="ARBA00011245"/>
    </source>
</evidence>
<dbReference type="PANTHER" id="PTHR13932:SF6">
    <property type="entry name" value="OXYGEN-INDEPENDENT COPROPORPHYRINOGEN III OXIDASE"/>
    <property type="match status" value="1"/>
</dbReference>
<evidence type="ECO:0000313" key="19">
    <source>
        <dbReference type="Proteomes" id="UP000037446"/>
    </source>
</evidence>
<gene>
    <name evidence="18" type="ORF">J121_2358</name>
</gene>
<evidence type="ECO:0000256" key="8">
    <source>
        <dbReference type="ARBA" id="ARBA00022723"/>
    </source>
</evidence>
<feature type="binding site" evidence="16">
    <location>
        <position position="69"/>
    </location>
    <ligand>
        <name>[4Fe-4S] cluster</name>
        <dbReference type="ChEBI" id="CHEBI:49883"/>
        <note>4Fe-4S-S-AdoMet</note>
    </ligand>
</feature>
<dbReference type="SMART" id="SM00729">
    <property type="entry name" value="Elp3"/>
    <property type="match status" value="1"/>
</dbReference>
<evidence type="ECO:0000256" key="1">
    <source>
        <dbReference type="ARBA" id="ARBA00004496"/>
    </source>
</evidence>
<evidence type="ECO:0000256" key="3">
    <source>
        <dbReference type="ARBA" id="ARBA00005493"/>
    </source>
</evidence>
<dbReference type="EMBL" id="JYNE01000027">
    <property type="protein sequence ID" value="KNH01339.1"/>
    <property type="molecule type" value="Genomic_DNA"/>
</dbReference>
<dbReference type="Gene3D" id="3.20.20.70">
    <property type="entry name" value="Aldolase class I"/>
    <property type="match status" value="1"/>
</dbReference>
<organism evidence="18 19">
    <name type="scientific">Qipengyuania citrea LAMA 915</name>
    <dbReference type="NCBI Taxonomy" id="1306953"/>
    <lineage>
        <taxon>Bacteria</taxon>
        <taxon>Pseudomonadati</taxon>
        <taxon>Pseudomonadota</taxon>
        <taxon>Alphaproteobacteria</taxon>
        <taxon>Sphingomonadales</taxon>
        <taxon>Erythrobacteraceae</taxon>
        <taxon>Qipengyuania</taxon>
    </lineage>
</organism>
<keyword evidence="11 14" id="KW-0411">Iron-sulfur</keyword>
<feature type="binding site" evidence="15">
    <location>
        <position position="116"/>
    </location>
    <ligand>
        <name>S-adenosyl-L-methionine</name>
        <dbReference type="ChEBI" id="CHEBI:59789"/>
        <label>1</label>
    </ligand>
</feature>
<feature type="binding site" evidence="15">
    <location>
        <position position="246"/>
    </location>
    <ligand>
        <name>S-adenosyl-L-methionine</name>
        <dbReference type="ChEBI" id="CHEBI:59789"/>
        <label>2</label>
    </ligand>
</feature>
<evidence type="ECO:0000259" key="17">
    <source>
        <dbReference type="PROSITE" id="PS51918"/>
    </source>
</evidence>